<dbReference type="Proteomes" id="UP001367508">
    <property type="component" value="Unassembled WGS sequence"/>
</dbReference>
<dbReference type="EMBL" id="JAYMYQ010000009">
    <property type="protein sequence ID" value="KAK7313715.1"/>
    <property type="molecule type" value="Genomic_DNA"/>
</dbReference>
<sequence length="218" mass="24298">MKKIYVMASSSLFYKLLTVQCRTQKGHVVSIISNGTNDAPVPKEADIGLPIGIQGSKVDKEYSDIIILDDNLASTITILRCSGDSSCKEKVETSPEAWKKREAQAKTEHTDPRRAKAKEGFIGKRGRRIKIHVKKKEGEDERDFPINACICGSWLRVGVMSSRSPPALFERHLPPMLRLHLVTISYWASVILESARKQVKPLLLPIMGVSHAKSSEPH</sequence>
<feature type="region of interest" description="Disordered" evidence="2">
    <location>
        <begin position="92"/>
        <end position="115"/>
    </location>
</feature>
<dbReference type="GO" id="GO:0005388">
    <property type="term" value="F:P-type calcium transporter activity"/>
    <property type="evidence" value="ECO:0007669"/>
    <property type="project" value="TreeGrafter"/>
</dbReference>
<keyword evidence="1" id="KW-0460">Magnesium</keyword>
<keyword evidence="4" id="KW-1185">Reference proteome</keyword>
<accession>A0AAN9PVC5</accession>
<proteinExistence type="predicted"/>
<evidence type="ECO:0000256" key="2">
    <source>
        <dbReference type="SAM" id="MobiDB-lite"/>
    </source>
</evidence>
<dbReference type="Gene3D" id="3.40.50.1000">
    <property type="entry name" value="HAD superfamily/HAD-like"/>
    <property type="match status" value="1"/>
</dbReference>
<dbReference type="SUPFAM" id="SSF56784">
    <property type="entry name" value="HAD-like"/>
    <property type="match status" value="1"/>
</dbReference>
<dbReference type="InterPro" id="IPR036412">
    <property type="entry name" value="HAD-like_sf"/>
</dbReference>
<name>A0AAN9PVC5_CANGL</name>
<evidence type="ECO:0000313" key="3">
    <source>
        <dbReference type="EMBL" id="KAK7313715.1"/>
    </source>
</evidence>
<reference evidence="3 4" key="1">
    <citation type="submission" date="2024-01" db="EMBL/GenBank/DDBJ databases">
        <title>The genomes of 5 underutilized Papilionoideae crops provide insights into root nodulation and disease resistanc.</title>
        <authorList>
            <person name="Jiang F."/>
        </authorList>
    </citation>
    <scope>NUCLEOTIDE SEQUENCE [LARGE SCALE GENOMIC DNA]</scope>
    <source>
        <strain evidence="3">LVBAO_FW01</strain>
        <tissue evidence="3">Leaves</tissue>
    </source>
</reference>
<dbReference type="AlphaFoldDB" id="A0AAN9PVC5"/>
<dbReference type="GO" id="GO:0005886">
    <property type="term" value="C:plasma membrane"/>
    <property type="evidence" value="ECO:0007669"/>
    <property type="project" value="TreeGrafter"/>
</dbReference>
<dbReference type="PANTHER" id="PTHR24093">
    <property type="entry name" value="CATION TRANSPORTING ATPASE"/>
    <property type="match status" value="1"/>
</dbReference>
<dbReference type="PRINTS" id="PR00119">
    <property type="entry name" value="CATATPASE"/>
</dbReference>
<gene>
    <name evidence="3" type="ORF">VNO77_38910</name>
</gene>
<evidence type="ECO:0000313" key="4">
    <source>
        <dbReference type="Proteomes" id="UP001367508"/>
    </source>
</evidence>
<organism evidence="3 4">
    <name type="scientific">Canavalia gladiata</name>
    <name type="common">Sword bean</name>
    <name type="synonym">Dolichos gladiatus</name>
    <dbReference type="NCBI Taxonomy" id="3824"/>
    <lineage>
        <taxon>Eukaryota</taxon>
        <taxon>Viridiplantae</taxon>
        <taxon>Streptophyta</taxon>
        <taxon>Embryophyta</taxon>
        <taxon>Tracheophyta</taxon>
        <taxon>Spermatophyta</taxon>
        <taxon>Magnoliopsida</taxon>
        <taxon>eudicotyledons</taxon>
        <taxon>Gunneridae</taxon>
        <taxon>Pentapetalae</taxon>
        <taxon>rosids</taxon>
        <taxon>fabids</taxon>
        <taxon>Fabales</taxon>
        <taxon>Fabaceae</taxon>
        <taxon>Papilionoideae</taxon>
        <taxon>50 kb inversion clade</taxon>
        <taxon>NPAAA clade</taxon>
        <taxon>indigoferoid/millettioid clade</taxon>
        <taxon>Phaseoleae</taxon>
        <taxon>Canavalia</taxon>
    </lineage>
</organism>
<dbReference type="PANTHER" id="PTHR24093:SF434">
    <property type="entry name" value="CALCIUM-TRANSPORTING ATPASE 13, PLASMA MEMBRANE-TYPE-RELATED"/>
    <property type="match status" value="1"/>
</dbReference>
<evidence type="ECO:0000256" key="1">
    <source>
        <dbReference type="ARBA" id="ARBA00022842"/>
    </source>
</evidence>
<dbReference type="InterPro" id="IPR023214">
    <property type="entry name" value="HAD_sf"/>
</dbReference>
<protein>
    <submittedName>
        <fullName evidence="3">Uncharacterized protein</fullName>
    </submittedName>
</protein>
<comment type="caution">
    <text evidence="3">The sequence shown here is derived from an EMBL/GenBank/DDBJ whole genome shotgun (WGS) entry which is preliminary data.</text>
</comment>